<organism evidence="1">
    <name type="scientific">bioreactor metagenome</name>
    <dbReference type="NCBI Taxonomy" id="1076179"/>
    <lineage>
        <taxon>unclassified sequences</taxon>
        <taxon>metagenomes</taxon>
        <taxon>ecological metagenomes</taxon>
    </lineage>
</organism>
<name>A0A645DGK8_9ZZZZ</name>
<accession>A0A645DGK8</accession>
<comment type="caution">
    <text evidence="1">The sequence shown here is derived from an EMBL/GenBank/DDBJ whole genome shotgun (WGS) entry which is preliminary data.</text>
</comment>
<evidence type="ECO:0000313" key="1">
    <source>
        <dbReference type="EMBL" id="MPM88391.1"/>
    </source>
</evidence>
<protein>
    <submittedName>
        <fullName evidence="1">Uncharacterized protein</fullName>
    </submittedName>
</protein>
<sequence>MRFRKLAIVFIRGHHIDIKTIFVYSFGNGADHIISFITGHLQHWNIVCFNDLLDDGYRTFDIFRSRFALRFVGLILLVTESRTIRIESNRYMRRIFLLEHLLQGIHKPEDGGSVLTF</sequence>
<gene>
    <name evidence="1" type="ORF">SDC9_135494</name>
</gene>
<reference evidence="1" key="1">
    <citation type="submission" date="2019-08" db="EMBL/GenBank/DDBJ databases">
        <authorList>
            <person name="Kucharzyk K."/>
            <person name="Murdoch R.W."/>
            <person name="Higgins S."/>
            <person name="Loffler F."/>
        </authorList>
    </citation>
    <scope>NUCLEOTIDE SEQUENCE</scope>
</reference>
<proteinExistence type="predicted"/>
<dbReference type="AlphaFoldDB" id="A0A645DGK8"/>
<dbReference type="EMBL" id="VSSQ01036013">
    <property type="protein sequence ID" value="MPM88391.1"/>
    <property type="molecule type" value="Genomic_DNA"/>
</dbReference>